<name>A0A2K9V9P7_9VIRU</name>
<proteinExistence type="predicted"/>
<reference evidence="1" key="1">
    <citation type="submission" date="2018-01" db="EMBL/GenBank/DDBJ databases">
        <title>Draft genome sequence of Bandra megavirus.</title>
        <authorList>
            <person name="Chatterjee A."/>
            <person name="Yadav R."/>
            <person name="Kondabagil K."/>
        </authorList>
    </citation>
    <scope>NUCLEOTIDE SEQUENCE</scope>
    <source>
        <strain evidence="1">KK-1</strain>
    </source>
</reference>
<accession>A0A2K9V9P7</accession>
<sequence length="358" mass="42852">MEINNLIISFANTNKQYEIPISKINKFPDSFLAAYIRFEKSYQYQVEICSYEEFKHVYEFIVNDKLDIYDYFNEYNIFDYFGLNRNIINKYIKLANNKLGKINRFVHNNDNKYYVVNNLDEYVEYKKLFSKESHIIPFQYIYTSDNLCDSNSNIYFLDALFIGNGECCDIGSIDTKSLHKQKSHMNFKKQNKEIPKGLPFDWLSNINLDQIKFFYKNYNEIIDNDDYSRHCFSNMNQTYTNEIEYLISGIKIIYHDSDNNFDDSDNNFDDSDWIPTNDAVLDKYVEKYQNHIINYDYVLPSIKLNDFEIRHKICNGEYLPTINQNIIHNFDSDENEYHYPITCQLTINAYFGFINTKN</sequence>
<protein>
    <submittedName>
        <fullName evidence="1">Uncharacterized protein</fullName>
    </submittedName>
</protein>
<dbReference type="EMBL" id="MG779387">
    <property type="protein sequence ID" value="AUV58930.1"/>
    <property type="molecule type" value="Genomic_DNA"/>
</dbReference>
<organism evidence="1">
    <name type="scientific">Bandra megavirus</name>
    <dbReference type="NCBI Taxonomy" id="2071566"/>
    <lineage>
        <taxon>Viruses</taxon>
        <taxon>Varidnaviria</taxon>
        <taxon>Bamfordvirae</taxon>
        <taxon>Nucleocytoviricota</taxon>
        <taxon>Megaviricetes</taxon>
        <taxon>Imitervirales</taxon>
        <taxon>Mimiviridae</taxon>
        <taxon>Megamimivirinae</taxon>
        <taxon>Megavirus</taxon>
    </lineage>
</organism>
<evidence type="ECO:0000313" key="1">
    <source>
        <dbReference type="EMBL" id="AUV58930.1"/>
    </source>
</evidence>